<dbReference type="GO" id="GO:0004499">
    <property type="term" value="F:N,N-dimethylaniline monooxygenase activity"/>
    <property type="evidence" value="ECO:0007669"/>
    <property type="project" value="InterPro"/>
</dbReference>
<dbReference type="InterPro" id="IPR036188">
    <property type="entry name" value="FAD/NAD-bd_sf"/>
</dbReference>
<organism evidence="4 5">
    <name type="scientific">Halovibrio salipaludis</name>
    <dbReference type="NCBI Taxonomy" id="2032626"/>
    <lineage>
        <taxon>Bacteria</taxon>
        <taxon>Pseudomonadati</taxon>
        <taxon>Pseudomonadota</taxon>
        <taxon>Gammaproteobacteria</taxon>
        <taxon>Oceanospirillales</taxon>
        <taxon>Halomonadaceae</taxon>
        <taxon>Halovibrio</taxon>
    </lineage>
</organism>
<evidence type="ECO:0000256" key="3">
    <source>
        <dbReference type="ARBA" id="ARBA00023002"/>
    </source>
</evidence>
<dbReference type="GO" id="GO:0050661">
    <property type="term" value="F:NADP binding"/>
    <property type="evidence" value="ECO:0007669"/>
    <property type="project" value="InterPro"/>
</dbReference>
<proteinExistence type="predicted"/>
<dbReference type="PRINTS" id="PR00370">
    <property type="entry name" value="FMOXYGENASE"/>
</dbReference>
<dbReference type="OrthoDB" id="9766402at2"/>
<dbReference type="InterPro" id="IPR051209">
    <property type="entry name" value="FAD-bind_Monooxygenase_sf"/>
</dbReference>
<keyword evidence="2" id="KW-0274">FAD</keyword>
<dbReference type="EMBL" id="NSKD01000003">
    <property type="protein sequence ID" value="PAU80398.1"/>
    <property type="molecule type" value="Genomic_DNA"/>
</dbReference>
<keyword evidence="1" id="KW-0285">Flavoprotein</keyword>
<dbReference type="RefSeq" id="WP_095617241.1">
    <property type="nucleotide sequence ID" value="NZ_NSKD01000003.1"/>
</dbReference>
<evidence type="ECO:0000256" key="2">
    <source>
        <dbReference type="ARBA" id="ARBA00022827"/>
    </source>
</evidence>
<protein>
    <submittedName>
        <fullName evidence="4">4-hydroxyacetophenone monooxygenase</fullName>
    </submittedName>
</protein>
<evidence type="ECO:0000313" key="5">
    <source>
        <dbReference type="Proteomes" id="UP000218896"/>
    </source>
</evidence>
<dbReference type="Gene3D" id="3.50.50.60">
    <property type="entry name" value="FAD/NAD(P)-binding domain"/>
    <property type="match status" value="2"/>
</dbReference>
<sequence>MAVTDTETPIHRVLIVGAGFSGLGTALRLQQEGIDDIVILERASEIGGTWRDNTYPGAACDIPSNLYSFSFAQNPAWSRSYAGSNEIMEYIHWLADAYGLRRYIRFNQRVQGLSYDSEEGIWTATTEQGETVRARQAVMAQGPLSNPSYPNIPGLNDFQGRVVHSADWDHDYDFNGKRVAVIGTGASGVQIVPELAKQASKLRVFQRTPCWIMPRLDFRKPEWQKTLFNKVPSAQAAIRKGLFLAHESMATGIIWDTPVNNALERLARAHIRHQVKDRWLRRQVTPEFKLGCKRVLMSSDYYPALQQDNCELITWPIVAINENGIRTAEGIEHQFDCLVFATGFSVPKTGTPFPVYGENGRELGSEWEKGAQAYKSINVAGYPNLFMIFGPNSGPGHNSALVYIEAQIEYIVKSVTTLRSLGVKAMDVREDVQKRHNQHLQKRLARTTWNSGCNSWYLTEDGFNATMYPGFATQYARQMKQVRLEDYRLVSSTGQ</sequence>
<name>A0A2A2F633_9GAMM</name>
<dbReference type="Proteomes" id="UP000218896">
    <property type="component" value="Unassembled WGS sequence"/>
</dbReference>
<dbReference type="PANTHER" id="PTHR42877:SF4">
    <property type="entry name" value="FAD_NAD(P)-BINDING DOMAIN-CONTAINING PROTEIN-RELATED"/>
    <property type="match status" value="1"/>
</dbReference>
<reference evidence="4 5" key="1">
    <citation type="submission" date="2017-08" db="EMBL/GenBank/DDBJ databases">
        <title>Halovibrio sewagensis sp. nov., isolated from wastewater of high salinity.</title>
        <authorList>
            <person name="Dong X."/>
            <person name="Zhang G."/>
        </authorList>
    </citation>
    <scope>NUCLEOTIDE SEQUENCE [LARGE SCALE GENOMIC DNA]</scope>
    <source>
        <strain evidence="4 5">YL5-2</strain>
    </source>
</reference>
<dbReference type="SUPFAM" id="SSF51905">
    <property type="entry name" value="FAD/NAD(P)-binding domain"/>
    <property type="match status" value="2"/>
</dbReference>
<keyword evidence="4" id="KW-0503">Monooxygenase</keyword>
<dbReference type="GO" id="GO:0050660">
    <property type="term" value="F:flavin adenine dinucleotide binding"/>
    <property type="evidence" value="ECO:0007669"/>
    <property type="project" value="InterPro"/>
</dbReference>
<dbReference type="InterPro" id="IPR000960">
    <property type="entry name" value="Flavin_mOase"/>
</dbReference>
<keyword evidence="5" id="KW-1185">Reference proteome</keyword>
<evidence type="ECO:0000313" key="4">
    <source>
        <dbReference type="EMBL" id="PAU80398.1"/>
    </source>
</evidence>
<comment type="caution">
    <text evidence="4">The sequence shown here is derived from an EMBL/GenBank/DDBJ whole genome shotgun (WGS) entry which is preliminary data.</text>
</comment>
<accession>A0A2A2F633</accession>
<gene>
    <name evidence="4" type="ORF">CK501_08090</name>
</gene>
<evidence type="ECO:0000256" key="1">
    <source>
        <dbReference type="ARBA" id="ARBA00022630"/>
    </source>
</evidence>
<dbReference type="PANTHER" id="PTHR42877">
    <property type="entry name" value="L-ORNITHINE N(5)-MONOOXYGENASE-RELATED"/>
    <property type="match status" value="1"/>
</dbReference>
<dbReference type="InterPro" id="IPR020946">
    <property type="entry name" value="Flavin_mOase-like"/>
</dbReference>
<dbReference type="AlphaFoldDB" id="A0A2A2F633"/>
<keyword evidence="3" id="KW-0560">Oxidoreductase</keyword>
<dbReference type="Pfam" id="PF00743">
    <property type="entry name" value="FMO-like"/>
    <property type="match status" value="1"/>
</dbReference>